<feature type="compositionally biased region" description="Low complexity" evidence="1">
    <location>
        <begin position="680"/>
        <end position="693"/>
    </location>
</feature>
<feature type="compositionally biased region" description="Low complexity" evidence="1">
    <location>
        <begin position="701"/>
        <end position="714"/>
    </location>
</feature>
<accession>A0A7W9GE27</accession>
<feature type="compositionally biased region" description="Low complexity" evidence="1">
    <location>
        <begin position="584"/>
        <end position="597"/>
    </location>
</feature>
<feature type="compositionally biased region" description="Pro residues" evidence="1">
    <location>
        <begin position="598"/>
        <end position="609"/>
    </location>
</feature>
<proteinExistence type="predicted"/>
<feature type="compositionally biased region" description="Basic residues" evidence="1">
    <location>
        <begin position="730"/>
        <end position="739"/>
    </location>
</feature>
<dbReference type="EMBL" id="JACHMB010000001">
    <property type="protein sequence ID" value="MBB5782087.1"/>
    <property type="molecule type" value="Genomic_DNA"/>
</dbReference>
<keyword evidence="3" id="KW-1185">Reference proteome</keyword>
<feature type="compositionally biased region" description="Basic and acidic residues" evidence="1">
    <location>
        <begin position="776"/>
        <end position="793"/>
    </location>
</feature>
<dbReference type="AlphaFoldDB" id="A0A7W9GE27"/>
<feature type="region of interest" description="Disordered" evidence="1">
    <location>
        <begin position="630"/>
        <end position="818"/>
    </location>
</feature>
<sequence length="907" mass="99037">MTYNGPDLRAWLCVHFLSQTSPLVMGGRTPQKDDDPAVVLSHEVSEPTSYQGTQIIELDFPADYFQPPPELPAPASPASPELPAATTEPPLIEQITQAVRDLAERQSAVVADLDARVGSAPEAARQWLSDTANFHRAHVQDITAVADHLTRNPESALAEADGLVVGGGNTVRDVSAKLGEYGLGQYEAITAMGVQVQLLQSLLFRYRQLAAGAGPAGTGSAPAITYRDEVPLLGEGDPGRAALHVMSDADILNAYKMATDHGYFSRQVFPGIQAGQDGFGLAAVQEALKKLDSSAFLAYRRAGYRLALYKDTGGQVAYRFIPEPVARSASLLLVEYYRLTSFPTRYGVGRTIKTFSLLPGEETTIKISSYKRRSTTRNETASILDSTNQVTESEFERSLLAEQSTQDASSRGLEYHAEASAQGKASWGWGSASVSVSGGVRGSSNSSREEFAKNVSNAVGKNAARASSRRDMQINTETQSTEESGEEQATERQLRNINVSRTLNFVFRQMNQEYITLLHLVDVRVAFFNGYAEPATRCPCQSSTGCCTRTSWPNTGTPSAPPSPRNWPNWPTTRAPPDPTSCRPSPTTTAATCGSTRTPPPPTSAPTTPPRCRCPASSSTPTYTCCAPTASSSTPSSAAAPAWTTTPPDCRRKRFAPNNWKTTSKKWRSSGSGWPSNCYARATPRASPSSVRSSRCHRSSTRSTRPRSTPTAPHRSSHDRADEPPESAPRSHRAGHPVHAHREQRDGHRERLRRGGSGPLSLRDDQGRRRLPPTADDQRRDQSRTVPHRDAARRPKKAIRTGGLPNRHVHRHRPAVGRPEPWTLGWIQTVESCATRMTYRDDMWDNQATLTTTMPRMRDGDEAYPWYDTHPTGSLIPGTVTRVAMDDQPNISYWSVHSGEPEAQSGL</sequence>
<organism evidence="2 3">
    <name type="scientific">Nonomuraea jabiensis</name>
    <dbReference type="NCBI Taxonomy" id="882448"/>
    <lineage>
        <taxon>Bacteria</taxon>
        <taxon>Bacillati</taxon>
        <taxon>Actinomycetota</taxon>
        <taxon>Actinomycetes</taxon>
        <taxon>Streptosporangiales</taxon>
        <taxon>Streptosporangiaceae</taxon>
        <taxon>Nonomuraea</taxon>
    </lineage>
</organism>
<reference evidence="2 3" key="1">
    <citation type="submission" date="2020-08" db="EMBL/GenBank/DDBJ databases">
        <title>Sequencing the genomes of 1000 actinobacteria strains.</title>
        <authorList>
            <person name="Klenk H.-P."/>
        </authorList>
    </citation>
    <scope>NUCLEOTIDE SEQUENCE [LARGE SCALE GENOMIC DNA]</scope>
    <source>
        <strain evidence="2 3">DSM 45507</strain>
    </source>
</reference>
<feature type="compositionally biased region" description="Basic and acidic residues" evidence="1">
    <location>
        <begin position="740"/>
        <end position="749"/>
    </location>
</feature>
<dbReference type="RefSeq" id="WP_185075262.1">
    <property type="nucleotide sequence ID" value="NZ_JACHMB010000001.1"/>
</dbReference>
<dbReference type="Proteomes" id="UP000579153">
    <property type="component" value="Unassembled WGS sequence"/>
</dbReference>
<comment type="caution">
    <text evidence="2">The sequence shown here is derived from an EMBL/GenBank/DDBJ whole genome shotgun (WGS) entry which is preliminary data.</text>
</comment>
<feature type="region of interest" description="Disordered" evidence="1">
    <location>
        <begin position="459"/>
        <end position="492"/>
    </location>
</feature>
<evidence type="ECO:0000313" key="3">
    <source>
        <dbReference type="Proteomes" id="UP000579153"/>
    </source>
</evidence>
<feature type="region of interest" description="Disordered" evidence="1">
    <location>
        <begin position="552"/>
        <end position="611"/>
    </location>
</feature>
<gene>
    <name evidence="2" type="ORF">HD596_008843</name>
</gene>
<feature type="compositionally biased region" description="Low complexity" evidence="1">
    <location>
        <begin position="630"/>
        <end position="648"/>
    </location>
</feature>
<protein>
    <submittedName>
        <fullName evidence="2">Uncharacterized protein</fullName>
    </submittedName>
</protein>
<evidence type="ECO:0000256" key="1">
    <source>
        <dbReference type="SAM" id="MobiDB-lite"/>
    </source>
</evidence>
<evidence type="ECO:0000313" key="2">
    <source>
        <dbReference type="EMBL" id="MBB5782087.1"/>
    </source>
</evidence>
<name>A0A7W9GE27_9ACTN</name>